<keyword evidence="1" id="KW-0812">Transmembrane</keyword>
<keyword evidence="4" id="KW-0012">Acyltransferase</keyword>
<feature type="transmembrane region" description="Helical" evidence="1">
    <location>
        <begin position="261"/>
        <end position="279"/>
    </location>
</feature>
<dbReference type="RefSeq" id="WP_140480548.1">
    <property type="nucleotide sequence ID" value="NZ_CP041090.2"/>
</dbReference>
<dbReference type="Pfam" id="PF01757">
    <property type="entry name" value="Acyl_transf_3"/>
    <property type="match status" value="1"/>
</dbReference>
<dbReference type="InterPro" id="IPR050879">
    <property type="entry name" value="Acyltransferase_3"/>
</dbReference>
<sequence>MAVGASGNDATAKCDYFTRGHRQWERSITIIKSASSPDQAYQVHYRPEIDGLRAIAVLSVIFFHAGLDAIPGGYLGVDIFFVISGYLITSIISTEIEDGRFTFAAFYERRLRRILPALIVVLLACIPFVPIFMLPSEVVEFSKSVIAACAFVSNVFFWMQSGYFDRAAELKPLLHTWSLGVEEQFYLFFPILLMAALRIGRRRAGMLFAAIAVASIAYAQWGPQAKETTFYLIPSRFWELLDGALLALWPTTKLRAKLPDVALDILVFIGIGLIGYGLLDHSDIRYPDLRALPVVLGACLVIAFATARTMAGKLLGSRVPVAIGLISYSAYLWHQPIFVFARLSGFDRPNVGLALLLTATSLGLAALTYRFVELPARDRKRFGRPALIGLSAVGMCGLAGASAFAIATNGFEKQSFYFSSNDTRRLYELLERSTGGDFMRDMGTNGDCVFWTNRFEPAARDRLIECSKRFGPATVVLGDSHAMNIYNALFRNNYSQFLVGLVGPGCRPWARIPDCPYTGFDEFMNAHREVVETVILHFSGSHLVVDEHNRQEPADVLKFGGRYHFNDRPIAMTIDYLQALSHLTKTIWLGPFLESRMDFRDLERMKRVARGGFHLNPPTVEIFAALDKHLRDKTSQPPRNFQFISFSKVINQEARGLLDGDCLMYRDSDHLSVCGERVVGNDLKRVLLRYTSTGQ</sequence>
<name>A0ABX5W7Q2_9BRAD</name>
<reference evidence="4 5" key="2">
    <citation type="journal article" date="2020" name="Int. J. Syst. Evol. Microbiol.">
        <title>Description and complete genome sequences of Bradyrhizobium symbiodeficiens sp. nov., a non-symbiotic bacterium associated with legumes native to Canada.</title>
        <authorList>
            <person name="Bromfield E.S.P."/>
            <person name="Cloutier S."/>
            <person name="Nguyen H.D.T."/>
        </authorList>
    </citation>
    <scope>NUCLEOTIDE SEQUENCE [LARGE SCALE GENOMIC DNA]</scope>
    <source>
        <strain evidence="4 5">65S1MB</strain>
    </source>
</reference>
<dbReference type="Proteomes" id="UP000319298">
    <property type="component" value="Chromosome"/>
</dbReference>
<protein>
    <submittedName>
        <fullName evidence="4">Acyltransferase family protein</fullName>
        <ecNumber evidence="4">2.3.1.-</ecNumber>
    </submittedName>
</protein>
<dbReference type="PANTHER" id="PTHR23028">
    <property type="entry name" value="ACETYLTRANSFERASE"/>
    <property type="match status" value="1"/>
</dbReference>
<dbReference type="GO" id="GO:0016746">
    <property type="term" value="F:acyltransferase activity"/>
    <property type="evidence" value="ECO:0007669"/>
    <property type="project" value="UniProtKB-KW"/>
</dbReference>
<feature type="transmembrane region" description="Helical" evidence="1">
    <location>
        <begin position="114"/>
        <end position="133"/>
    </location>
</feature>
<dbReference type="PANTHER" id="PTHR23028:SF53">
    <property type="entry name" value="ACYL_TRANSF_3 DOMAIN-CONTAINING PROTEIN"/>
    <property type="match status" value="1"/>
</dbReference>
<feature type="transmembrane region" description="Helical" evidence="1">
    <location>
        <begin position="353"/>
        <end position="372"/>
    </location>
</feature>
<proteinExistence type="predicted"/>
<organism evidence="4 5">
    <name type="scientific">Bradyrhizobium symbiodeficiens</name>
    <dbReference type="NCBI Taxonomy" id="1404367"/>
    <lineage>
        <taxon>Bacteria</taxon>
        <taxon>Pseudomonadati</taxon>
        <taxon>Pseudomonadota</taxon>
        <taxon>Alphaproteobacteria</taxon>
        <taxon>Hyphomicrobiales</taxon>
        <taxon>Nitrobacteraceae</taxon>
        <taxon>Bradyrhizobium</taxon>
    </lineage>
</organism>
<evidence type="ECO:0000259" key="3">
    <source>
        <dbReference type="Pfam" id="PF19040"/>
    </source>
</evidence>
<dbReference type="Pfam" id="PF19040">
    <property type="entry name" value="SGNH"/>
    <property type="match status" value="1"/>
</dbReference>
<feature type="transmembrane region" description="Helical" evidence="1">
    <location>
        <begin position="291"/>
        <end position="307"/>
    </location>
</feature>
<gene>
    <name evidence="4" type="ORF">FJN17_17855</name>
</gene>
<feature type="transmembrane region" description="Helical" evidence="1">
    <location>
        <begin position="145"/>
        <end position="164"/>
    </location>
</feature>
<accession>A0ABX5W7Q2</accession>
<keyword evidence="1" id="KW-0472">Membrane</keyword>
<feature type="transmembrane region" description="Helical" evidence="1">
    <location>
        <begin position="73"/>
        <end position="93"/>
    </location>
</feature>
<keyword evidence="4" id="KW-0808">Transferase</keyword>
<evidence type="ECO:0000256" key="1">
    <source>
        <dbReference type="SAM" id="Phobius"/>
    </source>
</evidence>
<evidence type="ECO:0000313" key="5">
    <source>
        <dbReference type="Proteomes" id="UP000319298"/>
    </source>
</evidence>
<dbReference type="InterPro" id="IPR002656">
    <property type="entry name" value="Acyl_transf_3_dom"/>
</dbReference>
<feature type="transmembrane region" description="Helical" evidence="1">
    <location>
        <begin position="384"/>
        <end position="407"/>
    </location>
</feature>
<keyword evidence="1" id="KW-1133">Transmembrane helix</keyword>
<feature type="domain" description="Acyltransferase 3" evidence="2">
    <location>
        <begin position="47"/>
        <end position="370"/>
    </location>
</feature>
<dbReference type="EC" id="2.3.1.-" evidence="4"/>
<dbReference type="InterPro" id="IPR043968">
    <property type="entry name" value="SGNH"/>
</dbReference>
<feature type="domain" description="SGNH" evidence="3">
    <location>
        <begin position="470"/>
        <end position="683"/>
    </location>
</feature>
<evidence type="ECO:0000259" key="2">
    <source>
        <dbReference type="Pfam" id="PF01757"/>
    </source>
</evidence>
<feature type="transmembrane region" description="Helical" evidence="1">
    <location>
        <begin position="204"/>
        <end position="222"/>
    </location>
</feature>
<reference evidence="5" key="1">
    <citation type="submission" date="2019-06" db="EMBL/GenBank/DDBJ databases">
        <title>Whole-Genome Sequence of Bradyrhizobium sp. 3 Strain 65S1MB.</title>
        <authorList>
            <person name="Bromfield E.S.P."/>
            <person name="Cloutier S."/>
            <person name="Nguyen H.D.T."/>
        </authorList>
    </citation>
    <scope>NUCLEOTIDE SEQUENCE [LARGE SCALE GENOMIC DNA]</scope>
    <source>
        <strain evidence="5">65S1MB</strain>
    </source>
</reference>
<dbReference type="EMBL" id="CP041090">
    <property type="protein sequence ID" value="QDF39276.1"/>
    <property type="molecule type" value="Genomic_DNA"/>
</dbReference>
<keyword evidence="5" id="KW-1185">Reference proteome</keyword>
<evidence type="ECO:0000313" key="4">
    <source>
        <dbReference type="EMBL" id="QDF39276.1"/>
    </source>
</evidence>
<feature type="transmembrane region" description="Helical" evidence="1">
    <location>
        <begin position="319"/>
        <end position="341"/>
    </location>
</feature>